<dbReference type="GO" id="GO:0043565">
    <property type="term" value="F:sequence-specific DNA binding"/>
    <property type="evidence" value="ECO:0007669"/>
    <property type="project" value="InterPro"/>
</dbReference>
<gene>
    <name evidence="5" type="ORF">H3L94_05520</name>
</gene>
<keyword evidence="1" id="KW-0805">Transcription regulation</keyword>
<evidence type="ECO:0000313" key="6">
    <source>
        <dbReference type="Proteomes" id="UP000514752"/>
    </source>
</evidence>
<proteinExistence type="predicted"/>
<name>A0A7D7N8W6_9NEIS</name>
<dbReference type="InterPro" id="IPR019888">
    <property type="entry name" value="Tscrpt_reg_AsnC-like"/>
</dbReference>
<feature type="domain" description="HTH asnC-type" evidence="4">
    <location>
        <begin position="6"/>
        <end position="55"/>
    </location>
</feature>
<dbReference type="SUPFAM" id="SSF54909">
    <property type="entry name" value="Dimeric alpha+beta barrel"/>
    <property type="match status" value="1"/>
</dbReference>
<dbReference type="PANTHER" id="PTHR30154:SF34">
    <property type="entry name" value="TRANSCRIPTIONAL REGULATOR AZLB"/>
    <property type="match status" value="1"/>
</dbReference>
<dbReference type="GO" id="GO:0043200">
    <property type="term" value="P:response to amino acid"/>
    <property type="evidence" value="ECO:0007669"/>
    <property type="project" value="TreeGrafter"/>
</dbReference>
<sequence>MKKFNDRTSQAILRELRRNARISWQALGQTVHLSGQAVAERVRQMQDAGIINGFTLKETRMRHFIGVRMQHTHFDEFENWLLSWENIESVDKTSGDTCYQIVYATDDLNELEHFLNHLLQHGAYRLHSSIRRVK</sequence>
<dbReference type="KEGG" id="nsg:H3L94_05520"/>
<dbReference type="PRINTS" id="PR00033">
    <property type="entry name" value="HTHASNC"/>
</dbReference>
<accession>A0A7D7N8W6</accession>
<dbReference type="InterPro" id="IPR011008">
    <property type="entry name" value="Dimeric_a/b-barrel"/>
</dbReference>
<dbReference type="Gene3D" id="3.30.70.920">
    <property type="match status" value="1"/>
</dbReference>
<dbReference type="AlphaFoldDB" id="A0A7D7N8W6"/>
<dbReference type="Pfam" id="PF01037">
    <property type="entry name" value="AsnC_trans_reg"/>
    <property type="match status" value="1"/>
</dbReference>
<dbReference type="SMART" id="SM00344">
    <property type="entry name" value="HTH_ASNC"/>
    <property type="match status" value="1"/>
</dbReference>
<dbReference type="Gene3D" id="1.10.10.10">
    <property type="entry name" value="Winged helix-like DNA-binding domain superfamily/Winged helix DNA-binding domain"/>
    <property type="match status" value="1"/>
</dbReference>
<dbReference type="InterPro" id="IPR036388">
    <property type="entry name" value="WH-like_DNA-bd_sf"/>
</dbReference>
<dbReference type="PROSITE" id="PS50956">
    <property type="entry name" value="HTH_ASNC_2"/>
    <property type="match status" value="1"/>
</dbReference>
<dbReference type="RefSeq" id="WP_182123004.1">
    <property type="nucleotide sequence ID" value="NZ_CP059567.1"/>
</dbReference>
<dbReference type="Proteomes" id="UP000514752">
    <property type="component" value="Chromosome"/>
</dbReference>
<dbReference type="InterPro" id="IPR019887">
    <property type="entry name" value="Tscrpt_reg_AsnC/Lrp_C"/>
</dbReference>
<evidence type="ECO:0000256" key="2">
    <source>
        <dbReference type="ARBA" id="ARBA00023125"/>
    </source>
</evidence>
<dbReference type="SUPFAM" id="SSF46785">
    <property type="entry name" value="Winged helix' DNA-binding domain"/>
    <property type="match status" value="1"/>
</dbReference>
<evidence type="ECO:0000259" key="4">
    <source>
        <dbReference type="PROSITE" id="PS50956"/>
    </source>
</evidence>
<dbReference type="InterPro" id="IPR000485">
    <property type="entry name" value="AsnC-type_HTH_dom"/>
</dbReference>
<dbReference type="GO" id="GO:0005829">
    <property type="term" value="C:cytosol"/>
    <property type="evidence" value="ECO:0007669"/>
    <property type="project" value="TreeGrafter"/>
</dbReference>
<dbReference type="InterPro" id="IPR036390">
    <property type="entry name" value="WH_DNA-bd_sf"/>
</dbReference>
<dbReference type="PANTHER" id="PTHR30154">
    <property type="entry name" value="LEUCINE-RESPONSIVE REGULATORY PROTEIN"/>
    <property type="match status" value="1"/>
</dbReference>
<organism evidence="5 6">
    <name type="scientific">Neisseria shayeganii</name>
    <dbReference type="NCBI Taxonomy" id="607712"/>
    <lineage>
        <taxon>Bacteria</taxon>
        <taxon>Pseudomonadati</taxon>
        <taxon>Pseudomonadota</taxon>
        <taxon>Betaproteobacteria</taxon>
        <taxon>Neisseriales</taxon>
        <taxon>Neisseriaceae</taxon>
        <taxon>Neisseria</taxon>
    </lineage>
</organism>
<dbReference type="EMBL" id="CP059567">
    <property type="protein sequence ID" value="QMT41481.1"/>
    <property type="molecule type" value="Genomic_DNA"/>
</dbReference>
<evidence type="ECO:0000256" key="3">
    <source>
        <dbReference type="ARBA" id="ARBA00023163"/>
    </source>
</evidence>
<protein>
    <submittedName>
        <fullName evidence="5">Lrp/AsnC family transcriptional regulator</fullName>
    </submittedName>
</protein>
<keyword evidence="2" id="KW-0238">DNA-binding</keyword>
<dbReference type="Pfam" id="PF13404">
    <property type="entry name" value="HTH_AsnC-type"/>
    <property type="match status" value="1"/>
</dbReference>
<keyword evidence="3" id="KW-0804">Transcription</keyword>
<reference evidence="5 6" key="1">
    <citation type="submission" date="2020-07" db="EMBL/GenBank/DDBJ databases">
        <title>Genomic diversity of species in the Neisseriaceae family.</title>
        <authorList>
            <person name="Vincent A.T."/>
            <person name="Bernet E."/>
            <person name="Veyrier F.J."/>
        </authorList>
    </citation>
    <scope>NUCLEOTIDE SEQUENCE [LARGE SCALE GENOMIC DNA]</scope>
    <source>
        <strain evidence="5 6">DSM 22244</strain>
    </source>
</reference>
<evidence type="ECO:0000313" key="5">
    <source>
        <dbReference type="EMBL" id="QMT41481.1"/>
    </source>
</evidence>
<evidence type="ECO:0000256" key="1">
    <source>
        <dbReference type="ARBA" id="ARBA00023015"/>
    </source>
</evidence>